<dbReference type="EMBL" id="JAFJZZ010000003">
    <property type="protein sequence ID" value="MBN7773554.1"/>
    <property type="molecule type" value="Genomic_DNA"/>
</dbReference>
<evidence type="ECO:0000256" key="3">
    <source>
        <dbReference type="ARBA" id="ARBA00023163"/>
    </source>
</evidence>
<dbReference type="InterPro" id="IPR010499">
    <property type="entry name" value="AraC_E-bd"/>
</dbReference>
<dbReference type="AlphaFoldDB" id="A0A939D8V3"/>
<dbReference type="Pfam" id="PF06445">
    <property type="entry name" value="GyrI-like"/>
    <property type="match status" value="1"/>
</dbReference>
<dbReference type="PROSITE" id="PS01124">
    <property type="entry name" value="HTH_ARAC_FAMILY_2"/>
    <property type="match status" value="1"/>
</dbReference>
<dbReference type="PANTHER" id="PTHR40055:SF1">
    <property type="entry name" value="TRANSCRIPTIONAL REGULATOR YGIV-RELATED"/>
    <property type="match status" value="1"/>
</dbReference>
<gene>
    <name evidence="5" type="ORF">JYB65_09290</name>
</gene>
<dbReference type="InterPro" id="IPR018062">
    <property type="entry name" value="HTH_AraC-typ_CS"/>
</dbReference>
<dbReference type="InterPro" id="IPR011256">
    <property type="entry name" value="Reg_factor_effector_dom_sf"/>
</dbReference>
<dbReference type="PANTHER" id="PTHR40055">
    <property type="entry name" value="TRANSCRIPTIONAL REGULATOR YGIV-RELATED"/>
    <property type="match status" value="1"/>
</dbReference>
<dbReference type="GO" id="GO:0003700">
    <property type="term" value="F:DNA-binding transcription factor activity"/>
    <property type="evidence" value="ECO:0007669"/>
    <property type="project" value="InterPro"/>
</dbReference>
<dbReference type="InterPro" id="IPR050908">
    <property type="entry name" value="SmbC-like"/>
</dbReference>
<dbReference type="Proteomes" id="UP000664545">
    <property type="component" value="Unassembled WGS sequence"/>
</dbReference>
<dbReference type="GO" id="GO:0043565">
    <property type="term" value="F:sequence-specific DNA binding"/>
    <property type="evidence" value="ECO:0007669"/>
    <property type="project" value="InterPro"/>
</dbReference>
<dbReference type="SUPFAM" id="SSF46689">
    <property type="entry name" value="Homeodomain-like"/>
    <property type="match status" value="2"/>
</dbReference>
<dbReference type="InterPro" id="IPR029442">
    <property type="entry name" value="GyrI-like"/>
</dbReference>
<feature type="domain" description="HTH araC/xylS-type" evidence="4">
    <location>
        <begin position="8"/>
        <end position="106"/>
    </location>
</feature>
<comment type="caution">
    <text evidence="5">The sequence shown here is derived from an EMBL/GenBank/DDBJ whole genome shotgun (WGS) entry which is preliminary data.</text>
</comment>
<organism evidence="5 6">
    <name type="scientific">Clostridium aminobutyricum</name>
    <dbReference type="NCBI Taxonomy" id="33953"/>
    <lineage>
        <taxon>Bacteria</taxon>
        <taxon>Bacillati</taxon>
        <taxon>Bacillota</taxon>
        <taxon>Clostridia</taxon>
        <taxon>Eubacteriales</taxon>
        <taxon>Clostridiaceae</taxon>
        <taxon>Clostridium</taxon>
    </lineage>
</organism>
<dbReference type="Gene3D" id="3.20.80.10">
    <property type="entry name" value="Regulatory factor, effector binding domain"/>
    <property type="match status" value="1"/>
</dbReference>
<evidence type="ECO:0000256" key="2">
    <source>
        <dbReference type="ARBA" id="ARBA00023125"/>
    </source>
</evidence>
<dbReference type="Pfam" id="PF12833">
    <property type="entry name" value="HTH_18"/>
    <property type="match status" value="1"/>
</dbReference>
<proteinExistence type="predicted"/>
<keyword evidence="3" id="KW-0804">Transcription</keyword>
<sequence>MIKRELISQNIDYMLQHLDEGMTIKEVANHFHYSEFYFSRIFKTVTGESVYAFIKHLKMDQSAIDIKLKQHKAITDIGLDYGYSASNYSSAFRQHHSLSPTEFRKSIETTSISNPFHPEIVDTFETFDDYDARMKIVLLQDVQVIYERVFGNYGGLKEKWFQFLDTYKEHIQDDTLMIERFYDDPTISSLNRCICDLCITVDNTCKLENIVTIKGGKFATYRFEGEIKDIFRVLQGIFAVWFPKSGYEMDEKYGLNIYREIDRATGCVIMDLGIPVK</sequence>
<accession>A0A939D8V3</accession>
<dbReference type="RefSeq" id="WP_206582386.1">
    <property type="nucleotide sequence ID" value="NZ_JAFJZZ010000003.1"/>
</dbReference>
<dbReference type="Gene3D" id="1.10.10.60">
    <property type="entry name" value="Homeodomain-like"/>
    <property type="match status" value="2"/>
</dbReference>
<evidence type="ECO:0000259" key="4">
    <source>
        <dbReference type="PROSITE" id="PS01124"/>
    </source>
</evidence>
<reference evidence="5" key="1">
    <citation type="submission" date="2021-02" db="EMBL/GenBank/DDBJ databases">
        <title>Abyssanaerobacter marinus gen.nov., sp., nov, anaerobic bacterium isolated from the Onnuri vent field of Indian Ocean and suggestion of Mogibacteriaceae fam. nov., and proposal of reclassification of ambiguous this family's genus member.</title>
        <authorList>
            <person name="Kim Y.J."/>
            <person name="Yang J.-A."/>
        </authorList>
    </citation>
    <scope>NUCLEOTIDE SEQUENCE</scope>
    <source>
        <strain evidence="5">DSM 2634</strain>
    </source>
</reference>
<dbReference type="SMART" id="SM00342">
    <property type="entry name" value="HTH_ARAC"/>
    <property type="match status" value="1"/>
</dbReference>
<name>A0A939D8V3_CLOAM</name>
<keyword evidence="1" id="KW-0805">Transcription regulation</keyword>
<dbReference type="PROSITE" id="PS00041">
    <property type="entry name" value="HTH_ARAC_FAMILY_1"/>
    <property type="match status" value="1"/>
</dbReference>
<evidence type="ECO:0000313" key="5">
    <source>
        <dbReference type="EMBL" id="MBN7773554.1"/>
    </source>
</evidence>
<keyword evidence="6" id="KW-1185">Reference proteome</keyword>
<protein>
    <submittedName>
        <fullName evidence="5">AraC family transcriptional regulator</fullName>
    </submittedName>
</protein>
<dbReference type="InterPro" id="IPR018060">
    <property type="entry name" value="HTH_AraC"/>
</dbReference>
<dbReference type="SMART" id="SM00871">
    <property type="entry name" value="AraC_E_bind"/>
    <property type="match status" value="1"/>
</dbReference>
<evidence type="ECO:0000256" key="1">
    <source>
        <dbReference type="ARBA" id="ARBA00023015"/>
    </source>
</evidence>
<dbReference type="InterPro" id="IPR009057">
    <property type="entry name" value="Homeodomain-like_sf"/>
</dbReference>
<dbReference type="SUPFAM" id="SSF55136">
    <property type="entry name" value="Probable bacterial effector-binding domain"/>
    <property type="match status" value="1"/>
</dbReference>
<evidence type="ECO:0000313" key="6">
    <source>
        <dbReference type="Proteomes" id="UP000664545"/>
    </source>
</evidence>
<keyword evidence="2" id="KW-0238">DNA-binding</keyword>